<feature type="compositionally biased region" description="Polar residues" evidence="1">
    <location>
        <begin position="205"/>
        <end position="218"/>
    </location>
</feature>
<feature type="region of interest" description="Disordered" evidence="1">
    <location>
        <begin position="1"/>
        <end position="117"/>
    </location>
</feature>
<feature type="region of interest" description="Disordered" evidence="1">
    <location>
        <begin position="359"/>
        <end position="402"/>
    </location>
</feature>
<proteinExistence type="predicted"/>
<gene>
    <name evidence="2" type="ORF">S7711_10363</name>
</gene>
<sequence length="440" mass="47544">MPPRKFPKMPLRLTRRRAQLAGAPPLMRGLDQRGQPIDPLPADPEWIPFDDALRRTRSRIITGASTSTSRQARQARNRWPPPTRGRPSRSARARSQPSQTPLAPSSSSSDDRSSVSSESEISSCIVVALPDFSAAHSDYLEAPASPSPEPQPHAAEEPAGAAFPVEEEEENTVIAATDSSDTGESSDSDDRIVVGFDGIAINSYSSIRTPKPQSQCSASPKIGESRIRVGRANTRDSKTALDIEIEEGVKVILEGRPTPKTPSALSPGNEAKGVILAGTPVPRDVLKSKIQQLGSSEAPEALSAPRTEKCTRFLLGSRERIPGYESFAGEAWNLQNTLSQPTEQDERIAVNRLDMSEIWSPREVDASGTPKAPSQGNASEGDVGSEGSTRENTPERISQLVEETTVVLERELAQMSAQGLTPRRALLYPKSSSRQRCGSR</sequence>
<organism evidence="2 3">
    <name type="scientific">Stachybotrys chartarum (strain CBS 109288 / IBT 7711)</name>
    <name type="common">Toxic black mold</name>
    <name type="synonym">Stilbospora chartarum</name>
    <dbReference type="NCBI Taxonomy" id="1280523"/>
    <lineage>
        <taxon>Eukaryota</taxon>
        <taxon>Fungi</taxon>
        <taxon>Dikarya</taxon>
        <taxon>Ascomycota</taxon>
        <taxon>Pezizomycotina</taxon>
        <taxon>Sordariomycetes</taxon>
        <taxon>Hypocreomycetidae</taxon>
        <taxon>Hypocreales</taxon>
        <taxon>Stachybotryaceae</taxon>
        <taxon>Stachybotrys</taxon>
    </lineage>
</organism>
<keyword evidence="3" id="KW-1185">Reference proteome</keyword>
<evidence type="ECO:0000313" key="3">
    <source>
        <dbReference type="Proteomes" id="UP000028045"/>
    </source>
</evidence>
<reference evidence="2 3" key="1">
    <citation type="journal article" date="2014" name="BMC Genomics">
        <title>Comparative genome sequencing reveals chemotype-specific gene clusters in the toxigenic black mold Stachybotrys.</title>
        <authorList>
            <person name="Semeiks J."/>
            <person name="Borek D."/>
            <person name="Otwinowski Z."/>
            <person name="Grishin N.V."/>
        </authorList>
    </citation>
    <scope>NUCLEOTIDE SEQUENCE [LARGE SCALE GENOMIC DNA]</scope>
    <source>
        <strain evidence="3">CBS 109288 / IBT 7711</strain>
    </source>
</reference>
<name>A0A084B9S8_STACB</name>
<dbReference type="HOGENOM" id="CLU_744283_0_0_1"/>
<dbReference type="EMBL" id="KL647645">
    <property type="protein sequence ID" value="KEY74307.1"/>
    <property type="molecule type" value="Genomic_DNA"/>
</dbReference>
<accession>A0A084B9S8</accession>
<feature type="region of interest" description="Disordered" evidence="1">
    <location>
        <begin position="139"/>
        <end position="191"/>
    </location>
</feature>
<evidence type="ECO:0000313" key="2">
    <source>
        <dbReference type="EMBL" id="KEY74307.1"/>
    </source>
</evidence>
<feature type="compositionally biased region" description="Polar residues" evidence="1">
    <location>
        <begin position="63"/>
        <end position="74"/>
    </location>
</feature>
<evidence type="ECO:0000256" key="1">
    <source>
        <dbReference type="SAM" id="MobiDB-lite"/>
    </source>
</evidence>
<dbReference type="OrthoDB" id="5105924at2759"/>
<feature type="compositionally biased region" description="Polar residues" evidence="1">
    <location>
        <begin position="430"/>
        <end position="440"/>
    </location>
</feature>
<dbReference type="AlphaFoldDB" id="A0A084B9S8"/>
<feature type="compositionally biased region" description="Low complexity" evidence="1">
    <location>
        <begin position="93"/>
        <end position="117"/>
    </location>
</feature>
<feature type="region of interest" description="Disordered" evidence="1">
    <location>
        <begin position="205"/>
        <end position="224"/>
    </location>
</feature>
<protein>
    <submittedName>
        <fullName evidence="2">Uncharacterized protein</fullName>
    </submittedName>
</protein>
<dbReference type="Proteomes" id="UP000028045">
    <property type="component" value="Unassembled WGS sequence"/>
</dbReference>
<feature type="region of interest" description="Disordered" evidence="1">
    <location>
        <begin position="414"/>
        <end position="440"/>
    </location>
</feature>